<evidence type="ECO:0000259" key="1">
    <source>
        <dbReference type="Pfam" id="PF00535"/>
    </source>
</evidence>
<dbReference type="Pfam" id="PF00535">
    <property type="entry name" value="Glycos_transf_2"/>
    <property type="match status" value="1"/>
</dbReference>
<dbReference type="Gene3D" id="3.90.550.10">
    <property type="entry name" value="Spore Coat Polysaccharide Biosynthesis Protein SpsA, Chain A"/>
    <property type="match status" value="1"/>
</dbReference>
<evidence type="ECO:0000313" key="3">
    <source>
        <dbReference type="Proteomes" id="UP000202031"/>
    </source>
</evidence>
<reference evidence="3" key="2">
    <citation type="journal article" date="2017" name="Genome Biol. Evol.">
        <title>Comparative genomic analysis identifies a Campylobacter clade deficient in selenium metabolism.</title>
        <authorList>
            <person name="Miller W.G."/>
            <person name="Yee E."/>
            <person name="Lopes B.S."/>
            <person name="Chapman M.H."/>
            <person name="Huynh S."/>
            <person name="Bono J.L."/>
            <person name="Parker C.T."/>
            <person name="Strachan N.J.C."/>
            <person name="Forbes K.J."/>
        </authorList>
    </citation>
    <scope>NUCLEOTIDE SEQUENCE [LARGE SCALE GENOMIC DNA]</scope>
    <source>
        <strain evidence="3">NCTC 13004</strain>
    </source>
</reference>
<dbReference type="GO" id="GO:0016758">
    <property type="term" value="F:hexosyltransferase activity"/>
    <property type="evidence" value="ECO:0007669"/>
    <property type="project" value="UniProtKB-ARBA"/>
</dbReference>
<dbReference type="CDD" id="cd00761">
    <property type="entry name" value="Glyco_tranf_GTA_type"/>
    <property type="match status" value="1"/>
</dbReference>
<accession>A0A1X9SP30</accession>
<dbReference type="RefSeq" id="WP_167368942.1">
    <property type="nucleotide sequence ID" value="NZ_CP015578.1"/>
</dbReference>
<keyword evidence="2" id="KW-0808">Transferase</keyword>
<dbReference type="PANTHER" id="PTHR22916">
    <property type="entry name" value="GLYCOSYLTRANSFERASE"/>
    <property type="match status" value="1"/>
</dbReference>
<dbReference type="InterPro" id="IPR001173">
    <property type="entry name" value="Glyco_trans_2-like"/>
</dbReference>
<dbReference type="SUPFAM" id="SSF53448">
    <property type="entry name" value="Nucleotide-diphospho-sugar transferases"/>
    <property type="match status" value="1"/>
</dbReference>
<dbReference type="KEGG" id="clx:CLAN_1267"/>
<dbReference type="InterPro" id="IPR029044">
    <property type="entry name" value="Nucleotide-diphossugar_trans"/>
</dbReference>
<evidence type="ECO:0000313" key="2">
    <source>
        <dbReference type="EMBL" id="ARQ97991.1"/>
    </source>
</evidence>
<protein>
    <submittedName>
        <fullName evidence="2">Glycosyltransferase, family 2</fullName>
    </submittedName>
</protein>
<organism evidence="2 3">
    <name type="scientific">Campylobacter lanienae NCTC 13004</name>
    <dbReference type="NCBI Taxonomy" id="1031753"/>
    <lineage>
        <taxon>Bacteria</taxon>
        <taxon>Pseudomonadati</taxon>
        <taxon>Campylobacterota</taxon>
        <taxon>Epsilonproteobacteria</taxon>
        <taxon>Campylobacterales</taxon>
        <taxon>Campylobacteraceae</taxon>
        <taxon>Campylobacter</taxon>
    </lineage>
</organism>
<name>A0A1X9SP30_9BACT</name>
<sequence>MINNPKASIIIPVYNIEKYLRECLDSAINQSLKDIEIIIVDDCGSDKSMDIAQEYAKNDNRIKIIKNKQNQGPFTSRNNAVLAANGEYLVFLDSDDFLDLRACEIAYNATKNGYYDVVKFNAYNYENGNATIFDKILENDSFESLEEYANYMYRQKGYPRWSLAFMMVKRDIYLKAFEILNLKDRIIMAEDALMSFVLWNLSNKFYHTCDILYYYRQNENSTTKSNCNNVIEKNIQDLIFVINKIKEISKKYKFNTKITKLYIIYLRYCEYNIRKQHKKINKIIFKIYNKYFKYNRSLRVKFGI</sequence>
<reference evidence="3" key="1">
    <citation type="journal article" date="2017" name="Genome Biol. Evol.">
        <title>Comparative Genomic Analysis Identifies a Campylobacter Clade Deficient in Selenium Metabolism.</title>
        <authorList>
            <person name="Miller W.G."/>
            <person name="Yee E."/>
            <person name="Lopes B.S."/>
            <person name="Chapman M.H."/>
            <person name="Huynh S."/>
            <person name="Bono J.L."/>
            <person name="Parker C.T."/>
            <person name="Strachan N.J.C."/>
            <person name="Forbes K.J."/>
        </authorList>
    </citation>
    <scope>NUCLEOTIDE SEQUENCE [LARGE SCALE GENOMIC DNA]</scope>
    <source>
        <strain evidence="3">NCTC 13004</strain>
    </source>
</reference>
<dbReference type="AlphaFoldDB" id="A0A1X9SP30"/>
<proteinExistence type="predicted"/>
<dbReference type="EMBL" id="CP015578">
    <property type="protein sequence ID" value="ARQ97991.1"/>
    <property type="molecule type" value="Genomic_DNA"/>
</dbReference>
<dbReference type="PANTHER" id="PTHR22916:SF3">
    <property type="entry name" value="UDP-GLCNAC:BETAGAL BETA-1,3-N-ACETYLGLUCOSAMINYLTRANSFERASE-LIKE PROTEIN 1"/>
    <property type="match status" value="1"/>
</dbReference>
<dbReference type="Proteomes" id="UP000202031">
    <property type="component" value="Chromosome"/>
</dbReference>
<feature type="domain" description="Glycosyltransferase 2-like" evidence="1">
    <location>
        <begin position="8"/>
        <end position="158"/>
    </location>
</feature>
<dbReference type="GeneID" id="46921735"/>
<gene>
    <name evidence="2" type="ORF">CLAN_1267</name>
</gene>